<dbReference type="GO" id="GO:0000160">
    <property type="term" value="P:phosphorelay signal transduction system"/>
    <property type="evidence" value="ECO:0007669"/>
    <property type="project" value="UniProtKB-KW"/>
</dbReference>
<reference evidence="9 10" key="1">
    <citation type="submission" date="2020-04" db="EMBL/GenBank/DDBJ databases">
        <authorList>
            <person name="Yoon J."/>
        </authorList>
    </citation>
    <scope>NUCLEOTIDE SEQUENCE [LARGE SCALE GENOMIC DNA]</scope>
    <source>
        <strain evidence="9 10">KMU-115</strain>
    </source>
</reference>
<feature type="domain" description="PAS" evidence="8">
    <location>
        <begin position="18"/>
        <end position="84"/>
    </location>
</feature>
<keyword evidence="5" id="KW-0418">Kinase</keyword>
<protein>
    <recommendedName>
        <fullName evidence="2">histidine kinase</fullName>
        <ecNumber evidence="2">2.7.13.3</ecNumber>
    </recommendedName>
</protein>
<dbReference type="InterPro" id="IPR013656">
    <property type="entry name" value="PAS_4"/>
</dbReference>
<dbReference type="SMART" id="SM00387">
    <property type="entry name" value="HATPase_c"/>
    <property type="match status" value="1"/>
</dbReference>
<dbReference type="SUPFAM" id="SSF55874">
    <property type="entry name" value="ATPase domain of HSP90 chaperone/DNA topoisomerase II/histidine kinase"/>
    <property type="match status" value="1"/>
</dbReference>
<dbReference type="Gene3D" id="3.30.450.20">
    <property type="entry name" value="PAS domain"/>
    <property type="match status" value="1"/>
</dbReference>
<evidence type="ECO:0000256" key="4">
    <source>
        <dbReference type="ARBA" id="ARBA00022679"/>
    </source>
</evidence>
<name>A0A7X6GVG7_9RHOB</name>
<evidence type="ECO:0000256" key="1">
    <source>
        <dbReference type="ARBA" id="ARBA00000085"/>
    </source>
</evidence>
<dbReference type="PANTHER" id="PTHR44936">
    <property type="entry name" value="SENSOR PROTEIN CREC"/>
    <property type="match status" value="1"/>
</dbReference>
<dbReference type="PANTHER" id="PTHR44936:SF9">
    <property type="entry name" value="SENSOR PROTEIN CREC"/>
    <property type="match status" value="1"/>
</dbReference>
<comment type="caution">
    <text evidence="9">The sequence shown here is derived from an EMBL/GenBank/DDBJ whole genome shotgun (WGS) entry which is preliminary data.</text>
</comment>
<organism evidence="9 10">
    <name type="scientific">Roseicyclus persicicus</name>
    <dbReference type="NCBI Taxonomy" id="2650661"/>
    <lineage>
        <taxon>Bacteria</taxon>
        <taxon>Pseudomonadati</taxon>
        <taxon>Pseudomonadota</taxon>
        <taxon>Alphaproteobacteria</taxon>
        <taxon>Rhodobacterales</taxon>
        <taxon>Roseobacteraceae</taxon>
        <taxon>Roseicyclus</taxon>
    </lineage>
</organism>
<dbReference type="Pfam" id="PF08448">
    <property type="entry name" value="PAS_4"/>
    <property type="match status" value="1"/>
</dbReference>
<gene>
    <name evidence="9" type="ORF">HCU73_00870</name>
</gene>
<evidence type="ECO:0000259" key="7">
    <source>
        <dbReference type="PROSITE" id="PS50109"/>
    </source>
</evidence>
<dbReference type="PROSITE" id="PS50112">
    <property type="entry name" value="PAS"/>
    <property type="match status" value="1"/>
</dbReference>
<dbReference type="RefSeq" id="WP_168621519.1">
    <property type="nucleotide sequence ID" value="NZ_JAAZQQ010000001.1"/>
</dbReference>
<evidence type="ECO:0000256" key="5">
    <source>
        <dbReference type="ARBA" id="ARBA00022777"/>
    </source>
</evidence>
<dbReference type="InterPro" id="IPR003594">
    <property type="entry name" value="HATPase_dom"/>
</dbReference>
<proteinExistence type="predicted"/>
<evidence type="ECO:0000259" key="8">
    <source>
        <dbReference type="PROSITE" id="PS50112"/>
    </source>
</evidence>
<keyword evidence="10" id="KW-1185">Reference proteome</keyword>
<evidence type="ECO:0000313" key="9">
    <source>
        <dbReference type="EMBL" id="NKX43127.1"/>
    </source>
</evidence>
<dbReference type="PRINTS" id="PR00344">
    <property type="entry name" value="BCTRLSENSOR"/>
</dbReference>
<dbReference type="InterPro" id="IPR050980">
    <property type="entry name" value="2C_sensor_his_kinase"/>
</dbReference>
<dbReference type="InterPro" id="IPR035965">
    <property type="entry name" value="PAS-like_dom_sf"/>
</dbReference>
<dbReference type="CDD" id="cd00130">
    <property type="entry name" value="PAS"/>
    <property type="match status" value="1"/>
</dbReference>
<feature type="domain" description="Histidine kinase" evidence="7">
    <location>
        <begin position="154"/>
        <end position="361"/>
    </location>
</feature>
<dbReference type="InterPro" id="IPR005467">
    <property type="entry name" value="His_kinase_dom"/>
</dbReference>
<dbReference type="PROSITE" id="PS50109">
    <property type="entry name" value="HIS_KIN"/>
    <property type="match status" value="1"/>
</dbReference>
<dbReference type="Pfam" id="PF02518">
    <property type="entry name" value="HATPase_c"/>
    <property type="match status" value="1"/>
</dbReference>
<dbReference type="InterPro" id="IPR004358">
    <property type="entry name" value="Sig_transdc_His_kin-like_C"/>
</dbReference>
<accession>A0A7X6GVG7</accession>
<dbReference type="EC" id="2.7.13.3" evidence="2"/>
<evidence type="ECO:0000313" key="10">
    <source>
        <dbReference type="Proteomes" id="UP000526408"/>
    </source>
</evidence>
<comment type="catalytic activity">
    <reaction evidence="1">
        <text>ATP + protein L-histidine = ADP + protein N-phospho-L-histidine.</text>
        <dbReference type="EC" id="2.7.13.3"/>
    </reaction>
</comment>
<keyword evidence="6" id="KW-0902">Two-component regulatory system</keyword>
<keyword evidence="3" id="KW-0597">Phosphoprotein</keyword>
<dbReference type="Gene3D" id="3.30.565.10">
    <property type="entry name" value="Histidine kinase-like ATPase, C-terminal domain"/>
    <property type="match status" value="1"/>
</dbReference>
<dbReference type="AlphaFoldDB" id="A0A7X6GVG7"/>
<dbReference type="GO" id="GO:0004673">
    <property type="term" value="F:protein histidine kinase activity"/>
    <property type="evidence" value="ECO:0007669"/>
    <property type="project" value="UniProtKB-EC"/>
</dbReference>
<dbReference type="InterPro" id="IPR036890">
    <property type="entry name" value="HATPase_C_sf"/>
</dbReference>
<evidence type="ECO:0000256" key="6">
    <source>
        <dbReference type="ARBA" id="ARBA00023012"/>
    </source>
</evidence>
<dbReference type="EMBL" id="JAAZQQ010000001">
    <property type="protein sequence ID" value="NKX43127.1"/>
    <property type="molecule type" value="Genomic_DNA"/>
</dbReference>
<dbReference type="InterPro" id="IPR000014">
    <property type="entry name" value="PAS"/>
</dbReference>
<keyword evidence="4" id="KW-0808">Transferase</keyword>
<evidence type="ECO:0000256" key="2">
    <source>
        <dbReference type="ARBA" id="ARBA00012438"/>
    </source>
</evidence>
<evidence type="ECO:0000256" key="3">
    <source>
        <dbReference type="ARBA" id="ARBA00022553"/>
    </source>
</evidence>
<dbReference type="Proteomes" id="UP000526408">
    <property type="component" value="Unassembled WGS sequence"/>
</dbReference>
<dbReference type="SUPFAM" id="SSF55785">
    <property type="entry name" value="PYP-like sensor domain (PAS domain)"/>
    <property type="match status" value="1"/>
</dbReference>
<sequence length="374" mass="39128">MGVPSFGCTALSCMAAWIDGVDLPIYLVERRPGNRLVFAHANAALLDRLGLTRDDLVGRDIAAVLPPRLAARLARDVRRCLATGASVTYEETLAIGGRDSWWQTTLSRPPQLAGRMVLGVAVETTAARRREFAAAEALAEMAGRFEDLRLYAAMAAHDARGPLSTVAELLDLVLDEGRGDAGNLPLLALCARTVATALDQIGGTLERGRALETSPPQPERVDLGRLAGDIAAMVDPAGRLRIALPEGEVTTDAVVLQMALRNLMANAARHARSEIAVALCPAPRAGLLTLYVADDGPGLPPGVAPAALSHAVRRHDGSRGFGLDALTRLAASRGGSFDTARGPGAPDLPGALFRLCLPGRALLPAVAAPAARRA</sequence>